<evidence type="ECO:0000313" key="3">
    <source>
        <dbReference type="Proteomes" id="UP000320455"/>
    </source>
</evidence>
<keyword evidence="1" id="KW-0812">Transmembrane</keyword>
<dbReference type="Gene3D" id="1.20.1640.10">
    <property type="entry name" value="Multidrug efflux transporter AcrB transmembrane domain"/>
    <property type="match status" value="1"/>
</dbReference>
<dbReference type="Proteomes" id="UP000320455">
    <property type="component" value="Unassembled WGS sequence"/>
</dbReference>
<keyword evidence="1" id="KW-0472">Membrane</keyword>
<reference evidence="3" key="1">
    <citation type="journal article" date="2020" name="Phytopathology">
        <title>Genomic acquisitions in emerging populations of Xanthomonas vasicola pv. vasculorum infecting corn in the U.S. and Argentina.</title>
        <authorList>
            <person name="Perez-Quintero A.L."/>
        </authorList>
    </citation>
    <scope>NUCLEOTIDE SEQUENCE [LARGE SCALE GENOMIC DNA]</scope>
    <source>
        <strain evidence="3">Xvh-L</strain>
    </source>
</reference>
<feature type="non-terminal residue" evidence="2">
    <location>
        <position position="1"/>
    </location>
</feature>
<evidence type="ECO:0000313" key="2">
    <source>
        <dbReference type="EMBL" id="TWQ45468.1"/>
    </source>
</evidence>
<dbReference type="AlphaFoldDB" id="A0ABD7S2S6"/>
<accession>A0ABD7S2S6</accession>
<evidence type="ECO:0000256" key="1">
    <source>
        <dbReference type="SAM" id="Phobius"/>
    </source>
</evidence>
<dbReference type="EMBL" id="VOCK01000201">
    <property type="protein sequence ID" value="TWQ45468.1"/>
    <property type="molecule type" value="Genomic_DNA"/>
</dbReference>
<dbReference type="PANTHER" id="PTHR32063:SF14">
    <property type="entry name" value="BLL4319 PROTEIN"/>
    <property type="match status" value="1"/>
</dbReference>
<protein>
    <submittedName>
        <fullName evidence="2">Efflux RND transporter permease subunit</fullName>
    </submittedName>
</protein>
<dbReference type="RefSeq" id="WP_146470559.1">
    <property type="nucleotide sequence ID" value="NZ_VOCK01000201.1"/>
</dbReference>
<proteinExistence type="predicted"/>
<name>A0ABD7S2S6_XANVA</name>
<feature type="transmembrane region" description="Helical" evidence="1">
    <location>
        <begin position="38"/>
        <end position="63"/>
    </location>
</feature>
<feature type="transmembrane region" description="Helical" evidence="1">
    <location>
        <begin position="12"/>
        <end position="32"/>
    </location>
</feature>
<organism evidence="2 3">
    <name type="scientific">Xanthomonas vasicola</name>
    <dbReference type="NCBI Taxonomy" id="56459"/>
    <lineage>
        <taxon>Bacteria</taxon>
        <taxon>Pseudomonadati</taxon>
        <taxon>Pseudomonadota</taxon>
        <taxon>Gammaproteobacteria</taxon>
        <taxon>Lysobacterales</taxon>
        <taxon>Lysobacteraceae</taxon>
        <taxon>Xanthomonas</taxon>
    </lineage>
</organism>
<keyword evidence="1" id="KW-1133">Transmembrane helix</keyword>
<sequence length="94" mass="9502">IVESASVRLRPILMTSIATVVGAIPLVVAGGPGSASRATIGVVVIFGVSLSTLLSLYVVPAFYSLIAPYTKSPEAVARQLEALEAQAPSVGGHA</sequence>
<dbReference type="SUPFAM" id="SSF82866">
    <property type="entry name" value="Multidrug efflux transporter AcrB transmembrane domain"/>
    <property type="match status" value="1"/>
</dbReference>
<gene>
    <name evidence="2" type="ORF">FQK01_24580</name>
</gene>
<dbReference type="Pfam" id="PF00873">
    <property type="entry name" value="ACR_tran"/>
    <property type="match status" value="1"/>
</dbReference>
<keyword evidence="3" id="KW-1185">Reference proteome</keyword>
<comment type="caution">
    <text evidence="2">The sequence shown here is derived from an EMBL/GenBank/DDBJ whole genome shotgun (WGS) entry which is preliminary data.</text>
</comment>
<dbReference type="InterPro" id="IPR001036">
    <property type="entry name" value="Acrflvin-R"/>
</dbReference>
<dbReference type="PANTHER" id="PTHR32063">
    <property type="match status" value="1"/>
</dbReference>